<dbReference type="InterPro" id="IPR003591">
    <property type="entry name" value="Leu-rich_rpt_typical-subtyp"/>
</dbReference>
<accession>A0AAF0DBY6</accession>
<protein>
    <submittedName>
        <fullName evidence="5">RAM signaling network component</fullName>
    </submittedName>
</protein>
<dbReference type="SUPFAM" id="SSF52058">
    <property type="entry name" value="L domain-like"/>
    <property type="match status" value="1"/>
</dbReference>
<gene>
    <name evidence="5" type="primary">SOG2</name>
    <name evidence="5" type="ORF">PRK78_000886</name>
</gene>
<dbReference type="InterPro" id="IPR055414">
    <property type="entry name" value="LRR_R13L4/SHOC2-like"/>
</dbReference>
<feature type="compositionally biased region" description="Low complexity" evidence="3">
    <location>
        <begin position="893"/>
        <end position="910"/>
    </location>
</feature>
<dbReference type="InterPro" id="IPR001611">
    <property type="entry name" value="Leu-rich_rpt"/>
</dbReference>
<evidence type="ECO:0000256" key="2">
    <source>
        <dbReference type="ARBA" id="ARBA00022737"/>
    </source>
</evidence>
<feature type="region of interest" description="Disordered" evidence="3">
    <location>
        <begin position="1"/>
        <end position="57"/>
    </location>
</feature>
<reference evidence="5" key="1">
    <citation type="submission" date="2023-03" db="EMBL/GenBank/DDBJ databases">
        <title>Emydomyces testavorans Genome Sequence.</title>
        <authorList>
            <person name="Hoyer L."/>
        </authorList>
    </citation>
    <scope>NUCLEOTIDE SEQUENCE</scope>
    <source>
        <strain evidence="5">16-2883</strain>
    </source>
</reference>
<dbReference type="Gene3D" id="3.80.10.10">
    <property type="entry name" value="Ribonuclease Inhibitor"/>
    <property type="match status" value="1"/>
</dbReference>
<dbReference type="Proteomes" id="UP001219355">
    <property type="component" value="Chromosome 1"/>
</dbReference>
<dbReference type="PANTHER" id="PTHR24366:SF96">
    <property type="entry name" value="LEUCINE RICH REPEAT CONTAINING 53"/>
    <property type="match status" value="1"/>
</dbReference>
<feature type="compositionally biased region" description="Low complexity" evidence="3">
    <location>
        <begin position="662"/>
        <end position="684"/>
    </location>
</feature>
<proteinExistence type="predicted"/>
<feature type="region of interest" description="Disordered" evidence="3">
    <location>
        <begin position="277"/>
        <end position="361"/>
    </location>
</feature>
<dbReference type="Pfam" id="PF23598">
    <property type="entry name" value="LRR_14"/>
    <property type="match status" value="1"/>
</dbReference>
<keyword evidence="1" id="KW-0433">Leucine-rich repeat</keyword>
<feature type="region of interest" description="Disordered" evidence="3">
    <location>
        <begin position="397"/>
        <end position="424"/>
    </location>
</feature>
<evidence type="ECO:0000313" key="6">
    <source>
        <dbReference type="Proteomes" id="UP001219355"/>
    </source>
</evidence>
<dbReference type="InterPro" id="IPR019487">
    <property type="entry name" value="RAM_signalling_pathway_SOG2"/>
</dbReference>
<dbReference type="EMBL" id="CP120627">
    <property type="protein sequence ID" value="WEW55455.1"/>
    <property type="molecule type" value="Genomic_DNA"/>
</dbReference>
<name>A0AAF0DBY6_9EURO</name>
<dbReference type="AlphaFoldDB" id="A0AAF0DBY6"/>
<evidence type="ECO:0000256" key="3">
    <source>
        <dbReference type="SAM" id="MobiDB-lite"/>
    </source>
</evidence>
<dbReference type="PANTHER" id="PTHR24366">
    <property type="entry name" value="IG(IMMUNOGLOBULIN) AND LRR(LEUCINE RICH REPEAT) DOMAINS"/>
    <property type="match status" value="1"/>
</dbReference>
<dbReference type="PROSITE" id="PS51450">
    <property type="entry name" value="LRR"/>
    <property type="match status" value="1"/>
</dbReference>
<feature type="compositionally biased region" description="Polar residues" evidence="3">
    <location>
        <begin position="27"/>
        <end position="39"/>
    </location>
</feature>
<evidence type="ECO:0000256" key="1">
    <source>
        <dbReference type="ARBA" id="ARBA00022614"/>
    </source>
</evidence>
<organism evidence="5 6">
    <name type="scientific">Emydomyces testavorans</name>
    <dbReference type="NCBI Taxonomy" id="2070801"/>
    <lineage>
        <taxon>Eukaryota</taxon>
        <taxon>Fungi</taxon>
        <taxon>Dikarya</taxon>
        <taxon>Ascomycota</taxon>
        <taxon>Pezizomycotina</taxon>
        <taxon>Eurotiomycetes</taxon>
        <taxon>Eurotiomycetidae</taxon>
        <taxon>Onygenales</taxon>
        <taxon>Nannizziopsiaceae</taxon>
        <taxon>Emydomyces</taxon>
    </lineage>
</organism>
<feature type="compositionally biased region" description="Low complexity" evidence="3">
    <location>
        <begin position="303"/>
        <end position="312"/>
    </location>
</feature>
<feature type="compositionally biased region" description="Polar residues" evidence="3">
    <location>
        <begin position="685"/>
        <end position="703"/>
    </location>
</feature>
<feature type="compositionally biased region" description="Polar residues" evidence="3">
    <location>
        <begin position="629"/>
        <end position="651"/>
    </location>
</feature>
<evidence type="ECO:0000259" key="4">
    <source>
        <dbReference type="Pfam" id="PF23598"/>
    </source>
</evidence>
<feature type="compositionally biased region" description="Basic and acidic residues" evidence="3">
    <location>
        <begin position="15"/>
        <end position="25"/>
    </location>
</feature>
<dbReference type="SMART" id="SM00369">
    <property type="entry name" value="LRR_TYP"/>
    <property type="match status" value="2"/>
</dbReference>
<feature type="compositionally biased region" description="Low complexity" evidence="3">
    <location>
        <begin position="397"/>
        <end position="419"/>
    </location>
</feature>
<sequence length="970" mass="107938">MSRTDDTTQPQQPIRSDKSSEDAKDPQSYSRTTASNHGTSVRDDTPPSRINRPPPSKLLMREETLHLAKSAVENGLQETKRSLAGEAVGDVVRPKLTIDLGHKNIGRVPDEIVDIIKDEVARLSLSNNYIDHIPYRFQECIHLRYLNIRANNFTEFPKGVLSLSFLEILDLSRNKITRIPEEIRNLTSLRVLSVMQNFLEDLPSELSDMNKLQVLKVSGNSLNYPLKRILDMKEADIATPEMTDNEKESVITAELKRYLKSRQTALLDIESITEIGDSALETPRPPKRGNRFPVIPRSNGTDSSQDSKSPSYSRPPPIPTRSHHRIASGQNGFGHNGINRFRFPSASERNRSNSEGVIQGSNSLHNKRLSLINRMNDLGTLDEVRPYRNSHLRGLSHGSLLRNQHTINSSGSNCSSPSSPKERKRLRDGFVRRMSSLPEYKIQRKLKIPVIEAAKSLLYSLYQVHPHISTLINVIRAEECRRTSLEIVFYNASTHIEQLNEALEVAEGANLQDPETVKRLSDAVKHECDTCINAYIHVATQFRHNISKIVSLADPKYVRSLLLMIYGSLAELRNVCAILGINTKIKQQAVTRQEISDTARKVPPINTTERAVTPPARERLQPTRRLRSETTVQQQNLTSIPSHLSNSNATNGFPGLPSQPWLSSMSIGTRSRSSSRSNTLLTSSGPSSLANTPRSGESFGTLSTSTISRINPMTGLDEYEEERIFEKIFVQLTAAYRAVLQAVPVVAHQFSQCLELAETTRARQPIHALLNKLIARCRTCIDISEALQIRLSTMKLKEPGGGMRNQREFWQLCKTFLQSFVELVTDMREAKNLRLLPPDIVSILRPVQKASREAGRLIDTSPWSYLAELNTSNPSTIFPPPLQSHHAQTFSNSTTSSAMTGSLSLTTGSSPQSVAMPATPLSAALGPAAQATVPTAPVSACSDRFFAGNLYERADSLLSMSGPAPLFIRR</sequence>
<keyword evidence="2" id="KW-0677">Repeat</keyword>
<evidence type="ECO:0000313" key="5">
    <source>
        <dbReference type="EMBL" id="WEW55455.1"/>
    </source>
</evidence>
<feature type="region of interest" description="Disordered" evidence="3">
    <location>
        <begin position="883"/>
        <end position="911"/>
    </location>
</feature>
<feature type="region of interest" description="Disordered" evidence="3">
    <location>
        <begin position="596"/>
        <end position="703"/>
    </location>
</feature>
<keyword evidence="6" id="KW-1185">Reference proteome</keyword>
<dbReference type="InterPro" id="IPR032675">
    <property type="entry name" value="LRR_dom_sf"/>
</dbReference>
<feature type="domain" description="Disease resistance R13L4/SHOC-2-like LRR" evidence="4">
    <location>
        <begin position="138"/>
        <end position="220"/>
    </location>
</feature>
<dbReference type="Pfam" id="PF10428">
    <property type="entry name" value="SOG2"/>
    <property type="match status" value="1"/>
</dbReference>